<keyword evidence="1" id="KW-0472">Membrane</keyword>
<proteinExistence type="predicted"/>
<evidence type="ECO:0000313" key="3">
    <source>
        <dbReference type="WBParaSite" id="nRc.2.0.1.t45196-RA"/>
    </source>
</evidence>
<organism evidence="2 3">
    <name type="scientific">Romanomermis culicivorax</name>
    <name type="common">Nematode worm</name>
    <dbReference type="NCBI Taxonomy" id="13658"/>
    <lineage>
        <taxon>Eukaryota</taxon>
        <taxon>Metazoa</taxon>
        <taxon>Ecdysozoa</taxon>
        <taxon>Nematoda</taxon>
        <taxon>Enoplea</taxon>
        <taxon>Dorylaimia</taxon>
        <taxon>Mermithida</taxon>
        <taxon>Mermithoidea</taxon>
        <taxon>Mermithidae</taxon>
        <taxon>Romanomermis</taxon>
    </lineage>
</organism>
<keyword evidence="2" id="KW-1185">Reference proteome</keyword>
<evidence type="ECO:0000256" key="1">
    <source>
        <dbReference type="SAM" id="Phobius"/>
    </source>
</evidence>
<name>A0A915L379_ROMCU</name>
<feature type="transmembrane region" description="Helical" evidence="1">
    <location>
        <begin position="36"/>
        <end position="57"/>
    </location>
</feature>
<reference evidence="3" key="1">
    <citation type="submission" date="2022-11" db="UniProtKB">
        <authorList>
            <consortium name="WormBaseParasite"/>
        </authorList>
    </citation>
    <scope>IDENTIFICATION</scope>
</reference>
<sequence>MRESQRTRTHMCYILLVAIVDTQYKLNMKHLNFRSVAAKVYFIILLLLLFLASPVIFRIQIEP</sequence>
<evidence type="ECO:0000313" key="2">
    <source>
        <dbReference type="Proteomes" id="UP000887565"/>
    </source>
</evidence>
<keyword evidence="1" id="KW-1133">Transmembrane helix</keyword>
<accession>A0A915L379</accession>
<dbReference type="Proteomes" id="UP000887565">
    <property type="component" value="Unplaced"/>
</dbReference>
<dbReference type="AlphaFoldDB" id="A0A915L379"/>
<protein>
    <submittedName>
        <fullName evidence="3">Uncharacterized protein</fullName>
    </submittedName>
</protein>
<keyword evidence="1" id="KW-0812">Transmembrane</keyword>
<dbReference type="WBParaSite" id="nRc.2.0.1.t45196-RA">
    <property type="protein sequence ID" value="nRc.2.0.1.t45196-RA"/>
    <property type="gene ID" value="nRc.2.0.1.g45196"/>
</dbReference>